<dbReference type="Gene3D" id="3.30.390.30">
    <property type="match status" value="1"/>
</dbReference>
<dbReference type="InterPro" id="IPR001100">
    <property type="entry name" value="Pyr_nuc-diS_OxRdtase"/>
</dbReference>
<evidence type="ECO:0000256" key="10">
    <source>
        <dbReference type="ARBA" id="ARBA00023002"/>
    </source>
</evidence>
<feature type="domain" description="Pyridine nucleotide-disulphide oxidoreductase dimerisation" evidence="19">
    <location>
        <begin position="345"/>
        <end position="455"/>
    </location>
</feature>
<dbReference type="SUPFAM" id="SSF55424">
    <property type="entry name" value="FAD/NAD-linked reductases, dimerisation (C-terminal) domain"/>
    <property type="match status" value="1"/>
</dbReference>
<dbReference type="PRINTS" id="PR00411">
    <property type="entry name" value="PNDRDTASEI"/>
</dbReference>
<dbReference type="PIRSF" id="PIRSF000350">
    <property type="entry name" value="Mercury_reductase_MerA"/>
    <property type="match status" value="1"/>
</dbReference>
<dbReference type="GO" id="GO:0034599">
    <property type="term" value="P:cellular response to oxidative stress"/>
    <property type="evidence" value="ECO:0007669"/>
    <property type="project" value="TreeGrafter"/>
</dbReference>
<dbReference type="GO" id="GO:0004362">
    <property type="term" value="F:glutathione-disulfide reductase (NADPH) activity"/>
    <property type="evidence" value="ECO:0007669"/>
    <property type="project" value="UniProtKB-EC"/>
</dbReference>
<protein>
    <recommendedName>
        <fullName evidence="5">Glutathione reductase</fullName>
        <ecNumber evidence="4">1.8.1.7</ecNumber>
    </recommendedName>
</protein>
<evidence type="ECO:0000313" key="22">
    <source>
        <dbReference type="Proteomes" id="UP000254329"/>
    </source>
</evidence>
<feature type="active site" description="Proton acceptor" evidence="15">
    <location>
        <position position="445"/>
    </location>
</feature>
<dbReference type="STRING" id="733.B0186_10690"/>
<dbReference type="AlphaFoldDB" id="A0A1V4AYK9"/>
<accession>A0A1V4AYK9</accession>
<dbReference type="SUPFAM" id="SSF51905">
    <property type="entry name" value="FAD/NAD(P)-binding domain"/>
    <property type="match status" value="1"/>
</dbReference>
<sequence>MTKHYDYIAIGGGSGGIASINRAASYGKKCAIIEAKHLGGTCVNVGCVPKKVMFYGAQVAEAITKYAPDYGFDVTLNNFNFAKLVENRQAYIGRIHTSYNNVLARNNVDVLNGFAKFVDAKTIEVSYADGKKEQVSADHILIATGGRPSRPTIPGAEYGIDSDGVFALTELPKRIAVVGAGYIAVELAGVVNSLGAETHLFVRQQTPIRSFDPLIIDTLVEVMEQDGIQLHKQAIPQEIVKNADNSLTIKLEDGRTQNVDCLIWAIGREPATDVINLASTGVVTNERGFIKVDKYQNTNVEGIYAVGDIIEGGIELTPVAVAAGRRLSERLFNNKPNEHLDYNLVPTVVFSHPTIGTVGLTEPKAIEQYGAENVKVYTSSFTPMYSAVTSHRQPCRIKLICVGKEEKIVGLHGIGFGVDEMIQGFAVAIKMGATKADFDNTVAIHPTGSEEFVTMR</sequence>
<dbReference type="GO" id="GO:0050660">
    <property type="term" value="F:flavin adenine dinucleotide binding"/>
    <property type="evidence" value="ECO:0007669"/>
    <property type="project" value="InterPro"/>
</dbReference>
<dbReference type="InterPro" id="IPR012999">
    <property type="entry name" value="Pyr_OxRdtase_I_AS"/>
</dbReference>
<dbReference type="InterPro" id="IPR023753">
    <property type="entry name" value="FAD/NAD-binding_dom"/>
</dbReference>
<evidence type="ECO:0000256" key="13">
    <source>
        <dbReference type="ARBA" id="ARBA00049142"/>
    </source>
</evidence>
<dbReference type="Gene3D" id="3.50.50.60">
    <property type="entry name" value="FAD/NAD(P)-binding domain"/>
    <property type="match status" value="2"/>
</dbReference>
<keyword evidence="11" id="KW-1015">Disulfide bond</keyword>
<keyword evidence="6" id="KW-0963">Cytoplasm</keyword>
<feature type="domain" description="FAD/NAD(P)-binding" evidence="20">
    <location>
        <begin position="5"/>
        <end position="324"/>
    </location>
</feature>
<dbReference type="GO" id="GO:0005829">
    <property type="term" value="C:cytosol"/>
    <property type="evidence" value="ECO:0007669"/>
    <property type="project" value="TreeGrafter"/>
</dbReference>
<dbReference type="InterPro" id="IPR004099">
    <property type="entry name" value="Pyr_nucl-diS_OxRdtase_dimer"/>
</dbReference>
<dbReference type="PROSITE" id="PS00076">
    <property type="entry name" value="PYRIDINE_REDOX_1"/>
    <property type="match status" value="1"/>
</dbReference>
<evidence type="ECO:0000256" key="17">
    <source>
        <dbReference type="PIRSR" id="PIRSR000350-4"/>
    </source>
</evidence>
<evidence type="ECO:0000256" key="5">
    <source>
        <dbReference type="ARBA" id="ARBA00017111"/>
    </source>
</evidence>
<keyword evidence="12 18" id="KW-0676">Redox-active center</keyword>
<evidence type="ECO:0000256" key="1">
    <source>
        <dbReference type="ARBA" id="ARBA00004496"/>
    </source>
</evidence>
<name>A0A1V4AYK9_9PAST</name>
<feature type="binding site" evidence="16">
    <location>
        <begin position="179"/>
        <end position="186"/>
    </location>
    <ligand>
        <name>NAD(+)</name>
        <dbReference type="ChEBI" id="CHEBI:57540"/>
    </ligand>
</feature>
<gene>
    <name evidence="21" type="primary">gor</name>
    <name evidence="21" type="ORF">NCTC1659_00089</name>
</gene>
<evidence type="ECO:0000256" key="4">
    <source>
        <dbReference type="ARBA" id="ARBA00012607"/>
    </source>
</evidence>
<evidence type="ECO:0000256" key="7">
    <source>
        <dbReference type="ARBA" id="ARBA00022630"/>
    </source>
</evidence>
<dbReference type="Pfam" id="PF07992">
    <property type="entry name" value="Pyr_redox_2"/>
    <property type="match status" value="1"/>
</dbReference>
<keyword evidence="22" id="KW-1185">Reference proteome</keyword>
<evidence type="ECO:0000256" key="6">
    <source>
        <dbReference type="ARBA" id="ARBA00022490"/>
    </source>
</evidence>
<evidence type="ECO:0000259" key="19">
    <source>
        <dbReference type="Pfam" id="PF02852"/>
    </source>
</evidence>
<keyword evidence="8 16" id="KW-0274">FAD</keyword>
<dbReference type="PANTHER" id="PTHR42737">
    <property type="entry name" value="GLUTATHIONE REDUCTASE"/>
    <property type="match status" value="1"/>
</dbReference>
<keyword evidence="16" id="KW-0547">Nucleotide-binding</keyword>
<evidence type="ECO:0000313" key="21">
    <source>
        <dbReference type="EMBL" id="STO58871.1"/>
    </source>
</evidence>
<evidence type="ECO:0000256" key="9">
    <source>
        <dbReference type="ARBA" id="ARBA00022857"/>
    </source>
</evidence>
<evidence type="ECO:0000256" key="12">
    <source>
        <dbReference type="ARBA" id="ARBA00023284"/>
    </source>
</evidence>
<dbReference type="InterPro" id="IPR046952">
    <property type="entry name" value="GSHR/TRXR-like"/>
</dbReference>
<dbReference type="FunFam" id="3.30.390.30:FF:000003">
    <property type="entry name" value="Glutathione reductase"/>
    <property type="match status" value="1"/>
</dbReference>
<dbReference type="InterPro" id="IPR016156">
    <property type="entry name" value="FAD/NAD-linked_Rdtase_dimer_sf"/>
</dbReference>
<dbReference type="InterPro" id="IPR006322">
    <property type="entry name" value="Glutathione_Rdtase_euk/bac"/>
</dbReference>
<dbReference type="NCBIfam" id="NF004776">
    <property type="entry name" value="PRK06116.1"/>
    <property type="match status" value="1"/>
</dbReference>
<comment type="subunit">
    <text evidence="3">Homodimer.</text>
</comment>
<comment type="function">
    <text evidence="14">Catalyzes the reduction of glutathione disulfide (GSSG) to reduced glutathione (GSH). Constitutes the major mechanism to maintain a high GSH:GSSG ratio in the cytosol.</text>
</comment>
<feature type="binding site" evidence="16">
    <location>
        <position position="308"/>
    </location>
    <ligand>
        <name>FAD</name>
        <dbReference type="ChEBI" id="CHEBI:57692"/>
    </ligand>
</feature>
<keyword evidence="9" id="KW-0521">NADP</keyword>
<dbReference type="EC" id="1.8.1.7" evidence="4"/>
<dbReference type="GO" id="GO:0050661">
    <property type="term" value="F:NADP binding"/>
    <property type="evidence" value="ECO:0007669"/>
    <property type="project" value="InterPro"/>
</dbReference>
<dbReference type="GO" id="GO:0006749">
    <property type="term" value="P:glutathione metabolic process"/>
    <property type="evidence" value="ECO:0007669"/>
    <property type="project" value="InterPro"/>
</dbReference>
<evidence type="ECO:0000256" key="8">
    <source>
        <dbReference type="ARBA" id="ARBA00022827"/>
    </source>
</evidence>
<evidence type="ECO:0000256" key="15">
    <source>
        <dbReference type="PIRSR" id="PIRSR000350-2"/>
    </source>
</evidence>
<evidence type="ECO:0000256" key="11">
    <source>
        <dbReference type="ARBA" id="ARBA00023157"/>
    </source>
</evidence>
<dbReference type="FunFam" id="3.50.50.60:FF:000030">
    <property type="entry name" value="Glutathione reductase"/>
    <property type="match status" value="1"/>
</dbReference>
<keyword evidence="16" id="KW-0520">NAD</keyword>
<dbReference type="Pfam" id="PF02852">
    <property type="entry name" value="Pyr_redox_dim"/>
    <property type="match status" value="1"/>
</dbReference>
<dbReference type="GO" id="GO:0045454">
    <property type="term" value="P:cell redox homeostasis"/>
    <property type="evidence" value="ECO:0007669"/>
    <property type="project" value="InterPro"/>
</dbReference>
<comment type="cofactor">
    <cofactor evidence="16">
        <name>FAD</name>
        <dbReference type="ChEBI" id="CHEBI:57692"/>
    </cofactor>
    <text evidence="16">Binds 1 FAD per subunit.</text>
</comment>
<feature type="disulfide bond" description="Redox-active" evidence="17">
    <location>
        <begin position="42"/>
        <end position="47"/>
    </location>
</feature>
<keyword evidence="7 18" id="KW-0285">Flavoprotein</keyword>
<dbReference type="PRINTS" id="PR00368">
    <property type="entry name" value="FADPNR"/>
</dbReference>
<reference evidence="21 22" key="1">
    <citation type="submission" date="2018-06" db="EMBL/GenBank/DDBJ databases">
        <authorList>
            <consortium name="Pathogen Informatics"/>
            <person name="Doyle S."/>
        </authorList>
    </citation>
    <scope>NUCLEOTIDE SEQUENCE [LARGE SCALE GENOMIC DNA]</scope>
    <source>
        <strain evidence="21 22">NCTC1659</strain>
    </source>
</reference>
<evidence type="ECO:0000256" key="3">
    <source>
        <dbReference type="ARBA" id="ARBA00011738"/>
    </source>
</evidence>
<dbReference type="PANTHER" id="PTHR42737:SF2">
    <property type="entry name" value="GLUTATHIONE REDUCTASE"/>
    <property type="match status" value="1"/>
</dbReference>
<evidence type="ECO:0000259" key="20">
    <source>
        <dbReference type="Pfam" id="PF07992"/>
    </source>
</evidence>
<comment type="similarity">
    <text evidence="2 18">Belongs to the class-I pyridine nucleotide-disulfide oxidoreductase family.</text>
</comment>
<keyword evidence="10 18" id="KW-0560">Oxidoreductase</keyword>
<dbReference type="NCBIfam" id="TIGR01421">
    <property type="entry name" value="gluta_reduc_1"/>
    <property type="match status" value="1"/>
</dbReference>
<feature type="binding site" evidence="16">
    <location>
        <position position="267"/>
    </location>
    <ligand>
        <name>NAD(+)</name>
        <dbReference type="ChEBI" id="CHEBI:57540"/>
    </ligand>
</feature>
<evidence type="ECO:0000256" key="16">
    <source>
        <dbReference type="PIRSR" id="PIRSR000350-3"/>
    </source>
</evidence>
<evidence type="ECO:0000256" key="18">
    <source>
        <dbReference type="RuleBase" id="RU003691"/>
    </source>
</evidence>
<dbReference type="InterPro" id="IPR036188">
    <property type="entry name" value="FAD/NAD-bd_sf"/>
</dbReference>
<dbReference type="Proteomes" id="UP000254329">
    <property type="component" value="Unassembled WGS sequence"/>
</dbReference>
<dbReference type="EMBL" id="UGHF01000001">
    <property type="protein sequence ID" value="STO58871.1"/>
    <property type="molecule type" value="Genomic_DNA"/>
</dbReference>
<proteinExistence type="inferred from homology"/>
<evidence type="ECO:0000256" key="14">
    <source>
        <dbReference type="ARBA" id="ARBA00056905"/>
    </source>
</evidence>
<evidence type="ECO:0000256" key="2">
    <source>
        <dbReference type="ARBA" id="ARBA00007532"/>
    </source>
</evidence>
<dbReference type="RefSeq" id="WP_078219355.1">
    <property type="nucleotide sequence ID" value="NZ_MUXZ01000051.1"/>
</dbReference>
<organism evidence="21 22">
    <name type="scientific">Canicola haemoglobinophilus</name>
    <dbReference type="NCBI Taxonomy" id="733"/>
    <lineage>
        <taxon>Bacteria</taxon>
        <taxon>Pseudomonadati</taxon>
        <taxon>Pseudomonadota</taxon>
        <taxon>Gammaproteobacteria</taxon>
        <taxon>Pasteurellales</taxon>
        <taxon>Pasteurellaceae</taxon>
        <taxon>Canicola</taxon>
    </lineage>
</organism>
<comment type="catalytic activity">
    <reaction evidence="13">
        <text>2 glutathione + NADP(+) = glutathione disulfide + NADPH + H(+)</text>
        <dbReference type="Rhea" id="RHEA:11740"/>
        <dbReference type="ChEBI" id="CHEBI:15378"/>
        <dbReference type="ChEBI" id="CHEBI:57783"/>
        <dbReference type="ChEBI" id="CHEBI:57925"/>
        <dbReference type="ChEBI" id="CHEBI:58297"/>
        <dbReference type="ChEBI" id="CHEBI:58349"/>
        <dbReference type="EC" id="1.8.1.7"/>
    </reaction>
</comment>
<comment type="subcellular location">
    <subcellularLocation>
        <location evidence="1">Cytoplasm</location>
    </subcellularLocation>
</comment>
<feature type="binding site" evidence="16">
    <location>
        <position position="51"/>
    </location>
    <ligand>
        <name>FAD</name>
        <dbReference type="ChEBI" id="CHEBI:57692"/>
    </ligand>
</feature>